<evidence type="ECO:0000259" key="3">
    <source>
        <dbReference type="PROSITE" id="PS50144"/>
    </source>
</evidence>
<dbReference type="AlphaFoldDB" id="A0AAE9DP63"/>
<sequence>MSKNDNTADPGENSQDGSVAKKPENLPEIDKIKQTLKRKLDEITEKVQSLEESISKIPKIENDEKSTDRTDNKADSSKNSSSSNGSTVPKAIQKSEKRFVLKHVSKDVENLVEGKSYTCDMENHFSVDSCIVLQRSNDHLACFVKIHGPENGIKWAVETKLEFKVYGQNKKSKADTFDYRYEKNESYGFPKFLEWGEMKKEYLIDGSLTVEAHVQLIESSGFSKEKIRKFDESNKDDSDVILVVNKKEFYVLRKFLAAQSSFFKALLLGNFAESKKLKFFTANLLLIRIMSREFFF</sequence>
<dbReference type="Pfam" id="PF00651">
    <property type="entry name" value="BTB"/>
    <property type="match status" value="1"/>
</dbReference>
<feature type="region of interest" description="Disordered" evidence="1">
    <location>
        <begin position="1"/>
        <end position="33"/>
    </location>
</feature>
<name>A0AAE9DP63_CAEBR</name>
<evidence type="ECO:0000313" key="5">
    <source>
        <dbReference type="Proteomes" id="UP000827892"/>
    </source>
</evidence>
<evidence type="ECO:0000313" key="4">
    <source>
        <dbReference type="EMBL" id="ULU07933.1"/>
    </source>
</evidence>
<evidence type="ECO:0000256" key="1">
    <source>
        <dbReference type="SAM" id="MobiDB-lite"/>
    </source>
</evidence>
<evidence type="ECO:0008006" key="6">
    <source>
        <dbReference type="Google" id="ProtNLM"/>
    </source>
</evidence>
<dbReference type="Proteomes" id="UP000827892">
    <property type="component" value="Chromosome II"/>
</dbReference>
<feature type="compositionally biased region" description="Polar residues" evidence="1">
    <location>
        <begin position="1"/>
        <end position="17"/>
    </location>
</feature>
<dbReference type="PROSITE" id="PS50144">
    <property type="entry name" value="MATH"/>
    <property type="match status" value="1"/>
</dbReference>
<feature type="domain" description="MATH" evidence="3">
    <location>
        <begin position="94"/>
        <end position="214"/>
    </location>
</feature>
<dbReference type="PANTHER" id="PTHR22743">
    <property type="entry name" value="MEPRIN/TRAF-LIKE MATH FAMILY-C.ELEGANS"/>
    <property type="match status" value="1"/>
</dbReference>
<dbReference type="InterPro" id="IPR000210">
    <property type="entry name" value="BTB/POZ_dom"/>
</dbReference>
<dbReference type="InterPro" id="IPR002083">
    <property type="entry name" value="MATH/TRAF_dom"/>
</dbReference>
<evidence type="ECO:0000259" key="2">
    <source>
        <dbReference type="PROSITE" id="PS50097"/>
    </source>
</evidence>
<organism evidence="4 5">
    <name type="scientific">Caenorhabditis briggsae</name>
    <dbReference type="NCBI Taxonomy" id="6238"/>
    <lineage>
        <taxon>Eukaryota</taxon>
        <taxon>Metazoa</taxon>
        <taxon>Ecdysozoa</taxon>
        <taxon>Nematoda</taxon>
        <taxon>Chromadorea</taxon>
        <taxon>Rhabditida</taxon>
        <taxon>Rhabditina</taxon>
        <taxon>Rhabditomorpha</taxon>
        <taxon>Rhabditoidea</taxon>
        <taxon>Rhabditidae</taxon>
        <taxon>Peloderinae</taxon>
        <taxon>Caenorhabditis</taxon>
    </lineage>
</organism>
<feature type="compositionally biased region" description="Basic and acidic residues" evidence="1">
    <location>
        <begin position="58"/>
        <end position="76"/>
    </location>
</feature>
<reference evidence="4 5" key="1">
    <citation type="submission" date="2022-05" db="EMBL/GenBank/DDBJ databases">
        <title>Chromosome-level reference genomes for two strains of Caenorhabditis briggsae: an improved platform for comparative genomics.</title>
        <authorList>
            <person name="Stevens L."/>
            <person name="Andersen E.C."/>
        </authorList>
    </citation>
    <scope>NUCLEOTIDE SEQUENCE [LARGE SCALE GENOMIC DNA]</scope>
    <source>
        <strain evidence="4">QX1410_ONT</strain>
        <tissue evidence="4">Whole-organism</tissue>
    </source>
</reference>
<dbReference type="InterPro" id="IPR008974">
    <property type="entry name" value="TRAF-like"/>
</dbReference>
<proteinExistence type="predicted"/>
<feature type="compositionally biased region" description="Basic and acidic residues" evidence="1">
    <location>
        <begin position="19"/>
        <end position="33"/>
    </location>
</feature>
<dbReference type="SMART" id="SM00061">
    <property type="entry name" value="MATH"/>
    <property type="match status" value="1"/>
</dbReference>
<feature type="region of interest" description="Disordered" evidence="1">
    <location>
        <begin position="47"/>
        <end position="92"/>
    </location>
</feature>
<dbReference type="Gene3D" id="2.60.210.10">
    <property type="entry name" value="Apoptosis, Tumor Necrosis Factor Receptor Associated Protein 2, Chain A"/>
    <property type="match status" value="1"/>
</dbReference>
<dbReference type="CDD" id="cd00121">
    <property type="entry name" value="MATH"/>
    <property type="match status" value="1"/>
</dbReference>
<dbReference type="Gene3D" id="3.30.710.10">
    <property type="entry name" value="Potassium Channel Kv1.1, Chain A"/>
    <property type="match status" value="1"/>
</dbReference>
<dbReference type="PROSITE" id="PS50097">
    <property type="entry name" value="BTB"/>
    <property type="match status" value="1"/>
</dbReference>
<dbReference type="Pfam" id="PF00917">
    <property type="entry name" value="MATH"/>
    <property type="match status" value="1"/>
</dbReference>
<feature type="domain" description="BTB" evidence="2">
    <location>
        <begin position="238"/>
        <end position="296"/>
    </location>
</feature>
<protein>
    <recommendedName>
        <fullName evidence="6">BTB domain-containing protein</fullName>
    </recommendedName>
</protein>
<feature type="compositionally biased region" description="Low complexity" evidence="1">
    <location>
        <begin position="77"/>
        <end position="86"/>
    </location>
</feature>
<dbReference type="SUPFAM" id="SSF54695">
    <property type="entry name" value="POZ domain"/>
    <property type="match status" value="1"/>
</dbReference>
<gene>
    <name evidence="4" type="ORF">L3Y34_019171</name>
</gene>
<dbReference type="PANTHER" id="PTHR22743:SF165">
    <property type="entry name" value="BTB AND MATH DOMAIN CONTAINING-RELATED"/>
    <property type="match status" value="1"/>
</dbReference>
<dbReference type="SUPFAM" id="SSF49599">
    <property type="entry name" value="TRAF domain-like"/>
    <property type="match status" value="1"/>
</dbReference>
<accession>A0AAE9DP63</accession>
<dbReference type="EMBL" id="CP090892">
    <property type="protein sequence ID" value="ULU07933.1"/>
    <property type="molecule type" value="Genomic_DNA"/>
</dbReference>
<dbReference type="InterPro" id="IPR011333">
    <property type="entry name" value="SKP1/BTB/POZ_sf"/>
</dbReference>
<dbReference type="InterPro" id="IPR052664">
    <property type="entry name" value="BTB-MATH_domain_protein"/>
</dbReference>